<dbReference type="AlphaFoldDB" id="A0A6H9WFZ5"/>
<dbReference type="InterPro" id="IPR009006">
    <property type="entry name" value="Ala_racemase/Decarboxylase_C"/>
</dbReference>
<dbReference type="UniPathway" id="UPA00034">
    <property type="reaction ID" value="UER00027"/>
</dbReference>
<dbReference type="Proteomes" id="UP000431744">
    <property type="component" value="Unassembled WGS sequence"/>
</dbReference>
<reference evidence="11 12" key="1">
    <citation type="submission" date="2019-09" db="EMBL/GenBank/DDBJ databases">
        <title>Phylogeny of genus Pseudoclavibacter and closely related genus.</title>
        <authorList>
            <person name="Li Y."/>
        </authorList>
    </citation>
    <scope>NUCLEOTIDE SEQUENCE [LARGE SCALE GENOMIC DNA]</scope>
    <source>
        <strain evidence="11 12">EGI 60007</strain>
    </source>
</reference>
<comment type="cofactor">
    <cofactor evidence="1 6 8 9">
        <name>pyridoxal 5'-phosphate</name>
        <dbReference type="ChEBI" id="CHEBI:597326"/>
    </cofactor>
</comment>
<dbReference type="SUPFAM" id="SSF51419">
    <property type="entry name" value="PLP-binding barrel"/>
    <property type="match status" value="1"/>
</dbReference>
<dbReference type="Gene3D" id="3.20.20.10">
    <property type="entry name" value="Alanine racemase"/>
    <property type="match status" value="1"/>
</dbReference>
<organism evidence="11 12">
    <name type="scientific">Pseudoclavibacter endophyticus</name>
    <dbReference type="NCBI Taxonomy" id="1778590"/>
    <lineage>
        <taxon>Bacteria</taxon>
        <taxon>Bacillati</taxon>
        <taxon>Actinomycetota</taxon>
        <taxon>Actinomycetes</taxon>
        <taxon>Micrococcales</taxon>
        <taxon>Microbacteriaceae</taxon>
        <taxon>Pseudoclavibacter</taxon>
    </lineage>
</organism>
<protein>
    <recommendedName>
        <fullName evidence="6 7">Diaminopimelate decarboxylase</fullName>
        <shortName evidence="6">DAP decarboxylase</shortName>
        <shortName evidence="6">DAPDC</shortName>
        <ecNumber evidence="6 7">4.1.1.20</ecNumber>
    </recommendedName>
</protein>
<evidence type="ECO:0000256" key="7">
    <source>
        <dbReference type="NCBIfam" id="TIGR01048"/>
    </source>
</evidence>
<feature type="binding site" evidence="6">
    <location>
        <position position="277"/>
    </location>
    <ligand>
        <name>pyridoxal 5'-phosphate</name>
        <dbReference type="ChEBI" id="CHEBI:597326"/>
    </ligand>
</feature>
<evidence type="ECO:0000256" key="1">
    <source>
        <dbReference type="ARBA" id="ARBA00001933"/>
    </source>
</evidence>
<comment type="subunit">
    <text evidence="6">Homodimer.</text>
</comment>
<dbReference type="EC" id="4.1.1.20" evidence="6 7"/>
<dbReference type="OrthoDB" id="9802241at2"/>
<dbReference type="EMBL" id="WBJY01000001">
    <property type="protein sequence ID" value="KAB1649879.1"/>
    <property type="molecule type" value="Genomic_DNA"/>
</dbReference>
<keyword evidence="6" id="KW-0028">Amino-acid biosynthesis</keyword>
<dbReference type="GO" id="GO:0030170">
    <property type="term" value="F:pyridoxal phosphate binding"/>
    <property type="evidence" value="ECO:0007669"/>
    <property type="project" value="UniProtKB-UniRule"/>
</dbReference>
<evidence type="ECO:0000256" key="9">
    <source>
        <dbReference type="RuleBase" id="RU003738"/>
    </source>
</evidence>
<dbReference type="CDD" id="cd06828">
    <property type="entry name" value="PLPDE_III_DapDC"/>
    <property type="match status" value="1"/>
</dbReference>
<evidence type="ECO:0000256" key="3">
    <source>
        <dbReference type="ARBA" id="ARBA00022898"/>
    </source>
</evidence>
<dbReference type="SUPFAM" id="SSF50621">
    <property type="entry name" value="Alanine racemase C-terminal domain-like"/>
    <property type="match status" value="1"/>
</dbReference>
<dbReference type="RefSeq" id="WP_158028463.1">
    <property type="nucleotide sequence ID" value="NZ_BMHG01000001.1"/>
</dbReference>
<dbReference type="InterPro" id="IPR002986">
    <property type="entry name" value="DAP_deCOOHase_LysA"/>
</dbReference>
<dbReference type="InterPro" id="IPR029066">
    <property type="entry name" value="PLP-binding_barrel"/>
</dbReference>
<dbReference type="PRINTS" id="PR01179">
    <property type="entry name" value="ODADCRBXLASE"/>
</dbReference>
<dbReference type="InterPro" id="IPR022644">
    <property type="entry name" value="De-COase2_N"/>
</dbReference>
<dbReference type="InterPro" id="IPR000183">
    <property type="entry name" value="Orn/DAP/Arg_de-COase"/>
</dbReference>
<proteinExistence type="inferred from homology"/>
<evidence type="ECO:0000256" key="2">
    <source>
        <dbReference type="ARBA" id="ARBA00022793"/>
    </source>
</evidence>
<sequence length="479" mass="50528">MLAPESSARANPLAPPWLEVPGDANELARHVWPSGAGRADDGVLTIAGHRATELAERYGTPLYVVDEADARGRARRIRTALEGAFAAVGGTARVYYAGKAFLSTGIARWMREDGLNLDVASGGELAVALRGGMPAARIGVHGNNKSDAELRAAVEAGVGAIVLDSLQEVARLARISADAGRVQAVRIRVNSGVHASTHAYLATAHEDQKFGIPLAEVDAVAADVRGHASLRFLGLHTHIGSQIFDGAGFRESARRLLEAHARLLAGGDVPELNLGGGFGIAYTAADRPRPIEGIADDLARFVADECARLGVEQPTIAFEPGRAIIGPAGLTIYRVGTTKPVTVQTGTGEWAERLYVSVDGGMSDNVRPALYDADYTVRLGNRATDAKPALVRVAGKHCESGDLVVLADYLPGDVRPGDLAVVPATGAYCFSLASNYNWLERPGVLALREGEVEWLIRPETIDDLLARDPGAGAARDIRA</sequence>
<feature type="binding site" evidence="6">
    <location>
        <position position="428"/>
    </location>
    <ligand>
        <name>substrate</name>
    </ligand>
</feature>
<keyword evidence="5 6" id="KW-0456">Lyase</keyword>
<dbReference type="NCBIfam" id="TIGR01048">
    <property type="entry name" value="lysA"/>
    <property type="match status" value="1"/>
</dbReference>
<dbReference type="HAMAP" id="MF_02120">
    <property type="entry name" value="LysA"/>
    <property type="match status" value="1"/>
</dbReference>
<comment type="caution">
    <text evidence="11">The sequence shown here is derived from an EMBL/GenBank/DDBJ whole genome shotgun (WGS) entry which is preliminary data.</text>
</comment>
<feature type="binding site" evidence="6">
    <location>
        <position position="399"/>
    </location>
    <ligand>
        <name>substrate</name>
    </ligand>
</feature>
<comment type="function">
    <text evidence="6">Specifically catalyzes the decarboxylation of meso-diaminopimelate (meso-DAP) to L-lysine.</text>
</comment>
<dbReference type="Pfam" id="PF02784">
    <property type="entry name" value="Orn_Arg_deC_N"/>
    <property type="match status" value="1"/>
</dbReference>
<dbReference type="GO" id="GO:0009089">
    <property type="term" value="P:lysine biosynthetic process via diaminopimelate"/>
    <property type="evidence" value="ECO:0007669"/>
    <property type="project" value="UniProtKB-UniRule"/>
</dbReference>
<dbReference type="PANTHER" id="PTHR43727">
    <property type="entry name" value="DIAMINOPIMELATE DECARBOXYLASE"/>
    <property type="match status" value="1"/>
</dbReference>
<dbReference type="GO" id="GO:0008836">
    <property type="term" value="F:diaminopimelate decarboxylase activity"/>
    <property type="evidence" value="ECO:0007669"/>
    <property type="project" value="UniProtKB-UniRule"/>
</dbReference>
<dbReference type="Gene3D" id="2.40.37.10">
    <property type="entry name" value="Lyase, Ornithine Decarboxylase, Chain A, domain 1"/>
    <property type="match status" value="1"/>
</dbReference>
<dbReference type="FunFam" id="3.20.20.10:FF:000003">
    <property type="entry name" value="Diaminopimelate decarboxylase"/>
    <property type="match status" value="1"/>
</dbReference>
<gene>
    <name evidence="6 11" type="primary">lysA</name>
    <name evidence="11" type="ORF">F8O04_06535</name>
</gene>
<evidence type="ECO:0000256" key="6">
    <source>
        <dbReference type="HAMAP-Rule" id="MF_02120"/>
    </source>
</evidence>
<evidence type="ECO:0000313" key="11">
    <source>
        <dbReference type="EMBL" id="KAB1649879.1"/>
    </source>
</evidence>
<evidence type="ECO:0000259" key="10">
    <source>
        <dbReference type="Pfam" id="PF02784"/>
    </source>
</evidence>
<comment type="similarity">
    <text evidence="6">Belongs to the Orn/Lys/Arg decarboxylase class-II family. LysA subfamily.</text>
</comment>
<accession>A0A6H9WFZ5</accession>
<feature type="modified residue" description="N6-(pyridoxal phosphate)lysine" evidence="6 8">
    <location>
        <position position="99"/>
    </location>
</feature>
<feature type="active site" description="Proton donor" evidence="8">
    <location>
        <position position="398"/>
    </location>
</feature>
<feature type="binding site" evidence="6">
    <location>
        <position position="367"/>
    </location>
    <ligand>
        <name>substrate</name>
    </ligand>
</feature>
<comment type="catalytic activity">
    <reaction evidence="6 9">
        <text>meso-2,6-diaminopimelate + H(+) = L-lysine + CO2</text>
        <dbReference type="Rhea" id="RHEA:15101"/>
        <dbReference type="ChEBI" id="CHEBI:15378"/>
        <dbReference type="ChEBI" id="CHEBI:16526"/>
        <dbReference type="ChEBI" id="CHEBI:32551"/>
        <dbReference type="ChEBI" id="CHEBI:57791"/>
        <dbReference type="EC" id="4.1.1.20"/>
    </reaction>
</comment>
<name>A0A6H9WFZ5_9MICO</name>
<dbReference type="InterPro" id="IPR022653">
    <property type="entry name" value="De-COase2_pyr-phos_BS"/>
</dbReference>
<comment type="pathway">
    <text evidence="6 9">Amino-acid biosynthesis; L-lysine biosynthesis via DAP pathway; L-lysine from DL-2,6-diaminopimelate: step 1/1.</text>
</comment>
<feature type="domain" description="Orn/DAP/Arg decarboxylase 2 N-terminal" evidence="10">
    <location>
        <begin position="86"/>
        <end position="325"/>
    </location>
</feature>
<dbReference type="PANTHER" id="PTHR43727:SF2">
    <property type="entry name" value="GROUP IV DECARBOXYLASE"/>
    <property type="match status" value="1"/>
</dbReference>
<feature type="binding site" evidence="6">
    <location>
        <position position="428"/>
    </location>
    <ligand>
        <name>pyridoxal 5'-phosphate</name>
        <dbReference type="ChEBI" id="CHEBI:597326"/>
    </ligand>
</feature>
<feature type="binding site" evidence="6">
    <location>
        <begin position="319"/>
        <end position="322"/>
    </location>
    <ligand>
        <name>pyridoxal 5'-phosphate</name>
        <dbReference type="ChEBI" id="CHEBI:597326"/>
    </ligand>
</feature>
<keyword evidence="4 6" id="KW-0457">Lysine biosynthesis</keyword>
<evidence type="ECO:0000313" key="12">
    <source>
        <dbReference type="Proteomes" id="UP000431744"/>
    </source>
</evidence>
<evidence type="ECO:0000256" key="4">
    <source>
        <dbReference type="ARBA" id="ARBA00023154"/>
    </source>
</evidence>
<keyword evidence="3 6" id="KW-0663">Pyridoxal phosphate</keyword>
<evidence type="ECO:0000256" key="5">
    <source>
        <dbReference type="ARBA" id="ARBA00023239"/>
    </source>
</evidence>
<feature type="binding site" evidence="6">
    <location>
        <position position="371"/>
    </location>
    <ligand>
        <name>substrate</name>
    </ligand>
</feature>
<feature type="binding site" evidence="6">
    <location>
        <position position="322"/>
    </location>
    <ligand>
        <name>substrate</name>
    </ligand>
</feature>
<evidence type="ECO:0000256" key="8">
    <source>
        <dbReference type="PIRSR" id="PIRSR600183-50"/>
    </source>
</evidence>
<keyword evidence="12" id="KW-1185">Reference proteome</keyword>
<dbReference type="PRINTS" id="PR01181">
    <property type="entry name" value="DAPDCRBXLASE"/>
</dbReference>
<keyword evidence="2 6" id="KW-0210">Decarboxylase</keyword>
<dbReference type="PROSITE" id="PS00878">
    <property type="entry name" value="ODR_DC_2_1"/>
    <property type="match status" value="1"/>
</dbReference>